<feature type="binding site" evidence="5">
    <location>
        <position position="358"/>
    </location>
    <ligand>
        <name>Zn(2+)</name>
        <dbReference type="ChEBI" id="CHEBI:29105"/>
    </ligand>
</feature>
<dbReference type="Gene3D" id="3.20.20.105">
    <property type="entry name" value="Queuine tRNA-ribosyltransferase-like"/>
    <property type="match status" value="1"/>
</dbReference>
<dbReference type="GO" id="GO:0008479">
    <property type="term" value="F:tRNA-guanosine(34) queuine transglycosylase activity"/>
    <property type="evidence" value="ECO:0007669"/>
    <property type="project" value="UniProtKB-UniRule"/>
</dbReference>
<comment type="subcellular location">
    <subcellularLocation>
        <location evidence="5">Cytoplasm</location>
    </subcellularLocation>
</comment>
<evidence type="ECO:0000256" key="2">
    <source>
        <dbReference type="ARBA" id="ARBA00022694"/>
    </source>
</evidence>
<dbReference type="PANTHER" id="PTHR46064:SF1">
    <property type="entry name" value="QUEUINE TRNA-RIBOSYLTRANSFERASE ACCESSORY SUBUNIT 2"/>
    <property type="match status" value="1"/>
</dbReference>
<feature type="domain" description="tRNA-guanine(15) transglycosylase-like" evidence="7">
    <location>
        <begin position="14"/>
        <end position="420"/>
    </location>
</feature>
<dbReference type="InterPro" id="IPR028592">
    <property type="entry name" value="QTRTD1"/>
</dbReference>
<proteinExistence type="inferred from homology"/>
<dbReference type="GO" id="GO:0006400">
    <property type="term" value="P:tRNA modification"/>
    <property type="evidence" value="ECO:0007669"/>
    <property type="project" value="InterPro"/>
</dbReference>
<dbReference type="AlphaFoldDB" id="A0A9P4LVK2"/>
<dbReference type="GO" id="GO:0046872">
    <property type="term" value="F:metal ion binding"/>
    <property type="evidence" value="ECO:0007669"/>
    <property type="project" value="UniProtKB-KW"/>
</dbReference>
<evidence type="ECO:0000313" key="9">
    <source>
        <dbReference type="Proteomes" id="UP000799776"/>
    </source>
</evidence>
<name>A0A9P4LVK2_9PEZI</name>
<evidence type="ECO:0000313" key="8">
    <source>
        <dbReference type="EMBL" id="KAF2087585.1"/>
    </source>
</evidence>
<dbReference type="InterPro" id="IPR002616">
    <property type="entry name" value="tRNA_ribo_trans-like"/>
</dbReference>
<dbReference type="InterPro" id="IPR050852">
    <property type="entry name" value="Queuine_tRNA-ribosyltrfase"/>
</dbReference>
<dbReference type="OrthoDB" id="27601at2759"/>
<comment type="cofactor">
    <cofactor evidence="5">
        <name>Zn(2+)</name>
        <dbReference type="ChEBI" id="CHEBI:29105"/>
    </cofactor>
    <text evidence="5">Binds 1 zinc ion per subunit.</text>
</comment>
<keyword evidence="4 5" id="KW-0862">Zinc</keyword>
<comment type="function">
    <text evidence="5">Non-catalytic subunit of the queuine tRNA-ribosyltransferase (TGT) that catalyzes the base-exchange of a guanine (G) residue with queuine (Q) at position 34 (anticodon wobble position) in tRNAs with GU(N) anticodons (tRNA-Asp, -Asn, -His and -Tyr), resulting in the hypermodified nucleoside queuosine (7-(((4,5-cis-dihydroxy-2-cyclopenten-1-yl)amino)methyl)-7-deazaguanosine).</text>
</comment>
<reference evidence="8" key="1">
    <citation type="journal article" date="2020" name="Stud. Mycol.">
        <title>101 Dothideomycetes genomes: a test case for predicting lifestyles and emergence of pathogens.</title>
        <authorList>
            <person name="Haridas S."/>
            <person name="Albert R."/>
            <person name="Binder M."/>
            <person name="Bloem J."/>
            <person name="Labutti K."/>
            <person name="Salamov A."/>
            <person name="Andreopoulos B."/>
            <person name="Baker S."/>
            <person name="Barry K."/>
            <person name="Bills G."/>
            <person name="Bluhm B."/>
            <person name="Cannon C."/>
            <person name="Castanera R."/>
            <person name="Culley D."/>
            <person name="Daum C."/>
            <person name="Ezra D."/>
            <person name="Gonzalez J."/>
            <person name="Henrissat B."/>
            <person name="Kuo A."/>
            <person name="Liang C."/>
            <person name="Lipzen A."/>
            <person name="Lutzoni F."/>
            <person name="Magnuson J."/>
            <person name="Mondo S."/>
            <person name="Nolan M."/>
            <person name="Ohm R."/>
            <person name="Pangilinan J."/>
            <person name="Park H.-J."/>
            <person name="Ramirez L."/>
            <person name="Alfaro M."/>
            <person name="Sun H."/>
            <person name="Tritt A."/>
            <person name="Yoshinaga Y."/>
            <person name="Zwiers L.-H."/>
            <person name="Turgeon B."/>
            <person name="Goodwin S."/>
            <person name="Spatafora J."/>
            <person name="Crous P."/>
            <person name="Grigoriev I."/>
        </authorList>
    </citation>
    <scope>NUCLEOTIDE SEQUENCE</scope>
    <source>
        <strain evidence="8">CBS 121410</strain>
    </source>
</reference>
<organism evidence="8 9">
    <name type="scientific">Saccharata proteae CBS 121410</name>
    <dbReference type="NCBI Taxonomy" id="1314787"/>
    <lineage>
        <taxon>Eukaryota</taxon>
        <taxon>Fungi</taxon>
        <taxon>Dikarya</taxon>
        <taxon>Ascomycota</taxon>
        <taxon>Pezizomycotina</taxon>
        <taxon>Dothideomycetes</taxon>
        <taxon>Dothideomycetes incertae sedis</taxon>
        <taxon>Botryosphaeriales</taxon>
        <taxon>Saccharataceae</taxon>
        <taxon>Saccharata</taxon>
    </lineage>
</organism>
<feature type="binding site" evidence="5">
    <location>
        <position position="361"/>
    </location>
    <ligand>
        <name>Zn(2+)</name>
        <dbReference type="ChEBI" id="CHEBI:29105"/>
    </ligand>
</feature>
<sequence length="490" mass="52859">MKFEMIKSWIPLSPRLGKLTIPGRSTIDTPNYLANTSRGIVPHLTQDMVRSNTNVNSVYTALEDFIERAPQKTPPVFSTPTPSNNSPMRQFIALQDDAVLVLGARRIPPVPCPTSNTDTGISIYTSVGFTTLTSAQYVSAAQKLRPDIVVGLADIPSSPQRSNKRADKMSDRTSTWTKDIITARNSPAKTNPDNTNPPNIFAPIPPLSRELQSHYLDHLADCSSSRHVDGEEADERAAAQTNQLAGLAIYAAASLSDIPATLSHLPRLSLTEASTPAQLLREISQGADLFVIPFIAAATDAGIALSFTFPAPSAPIPTRASPGATTEKASPAKLALGMDMWNPVHATDAAPLDAGCACYACARHHRAYIQHLLVAKEMLVWVLLQTHNHAVLDRFFAAVRESIAAATFAGDEAAFASAYEPELPVKTGLGPRVRGYQYKSDGPGEQTRNRSAYSRNLKDRRGKLEEADAPAENVSAEDLAEKGFAEVKGR</sequence>
<keyword evidence="9" id="KW-1185">Reference proteome</keyword>
<dbReference type="InterPro" id="IPR036511">
    <property type="entry name" value="TGT-like_sf"/>
</dbReference>
<dbReference type="PANTHER" id="PTHR46064">
    <property type="entry name" value="QUEUINE TRNA-RIBOSYLTRANSFERASE ACCESSORY SUBUNIT 2"/>
    <property type="match status" value="1"/>
</dbReference>
<evidence type="ECO:0000259" key="7">
    <source>
        <dbReference type="Pfam" id="PF01702"/>
    </source>
</evidence>
<protein>
    <recommendedName>
        <fullName evidence="5">Queuine tRNA-ribosyltransferase accessory subunit 2</fullName>
    </recommendedName>
    <alternativeName>
        <fullName evidence="5">Queuine tRNA-ribosyltransferase domain-containing protein 1</fullName>
    </alternativeName>
</protein>
<feature type="binding site" evidence="5">
    <location>
        <position position="356"/>
    </location>
    <ligand>
        <name>Zn(2+)</name>
        <dbReference type="ChEBI" id="CHEBI:29105"/>
    </ligand>
</feature>
<feature type="region of interest" description="Disordered" evidence="6">
    <location>
        <begin position="434"/>
        <end position="476"/>
    </location>
</feature>
<dbReference type="SUPFAM" id="SSF51713">
    <property type="entry name" value="tRNA-guanine transglycosylase"/>
    <property type="match status" value="1"/>
</dbReference>
<dbReference type="GO" id="GO:0005737">
    <property type="term" value="C:cytoplasm"/>
    <property type="evidence" value="ECO:0007669"/>
    <property type="project" value="UniProtKB-SubCell"/>
</dbReference>
<keyword evidence="2 5" id="KW-0819">tRNA processing</keyword>
<dbReference type="Proteomes" id="UP000799776">
    <property type="component" value="Unassembled WGS sequence"/>
</dbReference>
<comment type="subunit">
    <text evidence="5">Heterodimer of a catalytic subunit and an accessory subunit.</text>
</comment>
<evidence type="ECO:0000256" key="5">
    <source>
        <dbReference type="HAMAP-Rule" id="MF_03043"/>
    </source>
</evidence>
<evidence type="ECO:0000256" key="3">
    <source>
        <dbReference type="ARBA" id="ARBA00022723"/>
    </source>
</evidence>
<evidence type="ECO:0000256" key="4">
    <source>
        <dbReference type="ARBA" id="ARBA00022833"/>
    </source>
</evidence>
<feature type="binding site" evidence="5">
    <location>
        <position position="387"/>
    </location>
    <ligand>
        <name>Zn(2+)</name>
        <dbReference type="ChEBI" id="CHEBI:29105"/>
    </ligand>
</feature>
<comment type="caution">
    <text evidence="8">The sequence shown here is derived from an EMBL/GenBank/DDBJ whole genome shotgun (WGS) entry which is preliminary data.</text>
</comment>
<dbReference type="Pfam" id="PF01702">
    <property type="entry name" value="TGT"/>
    <property type="match status" value="1"/>
</dbReference>
<evidence type="ECO:0000256" key="6">
    <source>
        <dbReference type="SAM" id="MobiDB-lite"/>
    </source>
</evidence>
<comment type="similarity">
    <text evidence="5">Belongs to the queuine tRNA-ribosyltransferase family. QTRT2 subfamily.</text>
</comment>
<gene>
    <name evidence="8" type="ORF">K490DRAFT_73535</name>
</gene>
<keyword evidence="1 5" id="KW-0963">Cytoplasm</keyword>
<feature type="region of interest" description="Disordered" evidence="6">
    <location>
        <begin position="155"/>
        <end position="174"/>
    </location>
</feature>
<dbReference type="HAMAP" id="MF_03043">
    <property type="entry name" value="QTRT2"/>
    <property type="match status" value="1"/>
</dbReference>
<keyword evidence="3 5" id="KW-0479">Metal-binding</keyword>
<feature type="compositionally biased region" description="Basic and acidic residues" evidence="6">
    <location>
        <begin position="456"/>
        <end position="466"/>
    </location>
</feature>
<dbReference type="EMBL" id="ML978719">
    <property type="protein sequence ID" value="KAF2087585.1"/>
    <property type="molecule type" value="Genomic_DNA"/>
</dbReference>
<evidence type="ECO:0000256" key="1">
    <source>
        <dbReference type="ARBA" id="ARBA00022490"/>
    </source>
</evidence>
<accession>A0A9P4LVK2</accession>